<reference evidence="7 8" key="1">
    <citation type="journal article" date="2014" name="BMC Genomics">
        <title>Genome and secretome analysis of the hemibiotrophic fungal pathogen, Moniliophthora roreri, which causes frosty pod rot disease of cacao: mechanisms of the biotrophic and necrotrophic phases.</title>
        <authorList>
            <person name="Meinhardt L.W."/>
            <person name="Costa G.G.L."/>
            <person name="Thomazella D.P.T."/>
            <person name="Teixeira P.J.P.L."/>
            <person name="Carazzolle M.F."/>
            <person name="Schuster S.C."/>
            <person name="Carlson J.E."/>
            <person name="Guiltinan M.J."/>
            <person name="Mieczkowski P."/>
            <person name="Farmer A."/>
            <person name="Ramaraj T."/>
            <person name="Crozier J."/>
            <person name="Davis R.E."/>
            <person name="Shao J."/>
            <person name="Melnick R.L."/>
            <person name="Pereira G.A.G."/>
            <person name="Bailey B.A."/>
        </authorList>
    </citation>
    <scope>NUCLEOTIDE SEQUENCE [LARGE SCALE GENOMIC DNA]</scope>
    <source>
        <strain evidence="7 8">MCA 2997</strain>
    </source>
</reference>
<keyword evidence="3 5" id="KW-0732">Signal</keyword>
<evidence type="ECO:0000256" key="1">
    <source>
        <dbReference type="ARBA" id="ARBA00004613"/>
    </source>
</evidence>
<dbReference type="PROSITE" id="PS52012">
    <property type="entry name" value="CFEM"/>
    <property type="match status" value="1"/>
</dbReference>
<feature type="chain" id="PRO_5004713616" evidence="5">
    <location>
        <begin position="19"/>
        <end position="84"/>
    </location>
</feature>
<protein>
    <submittedName>
        <fullName evidence="7">Proline-rich antigen</fullName>
    </submittedName>
</protein>
<dbReference type="Proteomes" id="UP000017559">
    <property type="component" value="Unassembled WGS sequence"/>
</dbReference>
<keyword evidence="2" id="KW-0964">Secreted</keyword>
<dbReference type="OrthoDB" id="4505683at2759"/>
<organism evidence="7 8">
    <name type="scientific">Moniliophthora roreri (strain MCA 2997)</name>
    <name type="common">Cocoa frosty pod rot fungus</name>
    <name type="synonym">Crinipellis roreri</name>
    <dbReference type="NCBI Taxonomy" id="1381753"/>
    <lineage>
        <taxon>Eukaryota</taxon>
        <taxon>Fungi</taxon>
        <taxon>Dikarya</taxon>
        <taxon>Basidiomycota</taxon>
        <taxon>Agaricomycotina</taxon>
        <taxon>Agaricomycetes</taxon>
        <taxon>Agaricomycetidae</taxon>
        <taxon>Agaricales</taxon>
        <taxon>Marasmiineae</taxon>
        <taxon>Marasmiaceae</taxon>
        <taxon>Moniliophthora</taxon>
    </lineage>
</organism>
<gene>
    <name evidence="7" type="ORF">Moror_16086</name>
</gene>
<evidence type="ECO:0000256" key="4">
    <source>
        <dbReference type="ARBA" id="ARBA00023157"/>
    </source>
</evidence>
<dbReference type="Pfam" id="PF05730">
    <property type="entry name" value="CFEM"/>
    <property type="match status" value="1"/>
</dbReference>
<dbReference type="InterPro" id="IPR008427">
    <property type="entry name" value="Extracellular_membr_CFEM_dom"/>
</dbReference>
<dbReference type="KEGG" id="mrr:Moror_16086"/>
<accession>V2X9L8</accession>
<comment type="subcellular location">
    <subcellularLocation>
        <location evidence="1">Secreted</location>
    </subcellularLocation>
</comment>
<name>V2X9L8_MONRO</name>
<sequence length="84" mass="8773">MLAKFFALFALVAVAANAQSACVLQCAEESLPAGGCSSVTDFGCMCNSDAFQQAAKQCLEQKCTPEDQQAGADLIAQNCASKCW</sequence>
<keyword evidence="4" id="KW-1015">Disulfide bond</keyword>
<evidence type="ECO:0000256" key="2">
    <source>
        <dbReference type="ARBA" id="ARBA00022525"/>
    </source>
</evidence>
<dbReference type="EMBL" id="AWSO01000556">
    <property type="protein sequence ID" value="ESK89506.1"/>
    <property type="molecule type" value="Genomic_DNA"/>
</dbReference>
<keyword evidence="8" id="KW-1185">Reference proteome</keyword>
<feature type="signal peptide" evidence="5">
    <location>
        <begin position="1"/>
        <end position="18"/>
    </location>
</feature>
<comment type="caution">
    <text evidence="7">The sequence shown here is derived from an EMBL/GenBank/DDBJ whole genome shotgun (WGS) entry which is preliminary data.</text>
</comment>
<evidence type="ECO:0000313" key="8">
    <source>
        <dbReference type="Proteomes" id="UP000017559"/>
    </source>
</evidence>
<evidence type="ECO:0000259" key="6">
    <source>
        <dbReference type="PROSITE" id="PS52012"/>
    </source>
</evidence>
<dbReference type="HOGENOM" id="CLU_185717_0_0_1"/>
<evidence type="ECO:0000256" key="3">
    <source>
        <dbReference type="ARBA" id="ARBA00022729"/>
    </source>
</evidence>
<dbReference type="AlphaFoldDB" id="V2X9L8"/>
<evidence type="ECO:0000256" key="5">
    <source>
        <dbReference type="SAM" id="SignalP"/>
    </source>
</evidence>
<feature type="domain" description="CFEM" evidence="6">
    <location>
        <begin position="1"/>
        <end position="84"/>
    </location>
</feature>
<dbReference type="SMART" id="SM00747">
    <property type="entry name" value="CFEM"/>
    <property type="match status" value="1"/>
</dbReference>
<proteinExistence type="predicted"/>
<dbReference type="GO" id="GO:0005576">
    <property type="term" value="C:extracellular region"/>
    <property type="evidence" value="ECO:0007669"/>
    <property type="project" value="UniProtKB-SubCell"/>
</dbReference>
<evidence type="ECO:0000313" key="7">
    <source>
        <dbReference type="EMBL" id="ESK89506.1"/>
    </source>
</evidence>